<feature type="compositionally biased region" description="Acidic residues" evidence="2">
    <location>
        <begin position="230"/>
        <end position="240"/>
    </location>
</feature>
<accession>A0AAV2ZM01</accession>
<reference evidence="3" key="2">
    <citation type="journal article" date="2023" name="Microbiol Resour">
        <title>Decontamination and Annotation of the Draft Genome Sequence of the Oomycete Lagenidium giganteum ARSEF 373.</title>
        <authorList>
            <person name="Morgan W.R."/>
            <person name="Tartar A."/>
        </authorList>
    </citation>
    <scope>NUCLEOTIDE SEQUENCE</scope>
    <source>
        <strain evidence="3">ARSEF 373</strain>
    </source>
</reference>
<evidence type="ECO:0000313" key="3">
    <source>
        <dbReference type="EMBL" id="DBA05307.1"/>
    </source>
</evidence>
<dbReference type="PANTHER" id="PTHR33324:SF2">
    <property type="entry name" value="MYB_SANT-LIKE DNA-BINDING DOMAIN-CONTAINING PROTEIN"/>
    <property type="match status" value="1"/>
</dbReference>
<gene>
    <name evidence="3" type="ORF">N0F65_007469</name>
</gene>
<sequence length="332" mass="37970">MTRERGEKKLWDADAEKSGGKASMTVLLEWLSRDGNYDRWRGGIQTKQSICNEIVGQLHAQGLMHRGARDVRSKINDLERSFREASDWLATGGKEMLDKRGSEAMDDIRRRLNKICRYYDELAPMLQAHHTGKSVQRLATKEKEKSNDDDDDVDDEEEEEVEEEEDDRPESNATESTGSHTPQRNRETEAVMRAATNSTTNGSRMVSQLAPTPSENHDSSAHNKRKASEISEDADDDEEPSTSSSTADRQRLELETKRLQFDFETKRKRLEVETERFKLEQESIRLEQEKTRIEIQQRRVQLAKELALAKVELQKAGVPEAEIIKALSVNVL</sequence>
<feature type="region of interest" description="Disordered" evidence="2">
    <location>
        <begin position="130"/>
        <end position="252"/>
    </location>
</feature>
<dbReference type="PANTHER" id="PTHR33324">
    <property type="entry name" value="EXPRESSED PROTEIN"/>
    <property type="match status" value="1"/>
</dbReference>
<evidence type="ECO:0000256" key="1">
    <source>
        <dbReference type="SAM" id="Coils"/>
    </source>
</evidence>
<protein>
    <submittedName>
        <fullName evidence="3">Uncharacterized protein</fullName>
    </submittedName>
</protein>
<comment type="caution">
    <text evidence="3">The sequence shown here is derived from an EMBL/GenBank/DDBJ whole genome shotgun (WGS) entry which is preliminary data.</text>
</comment>
<dbReference type="EMBL" id="DAKRPA010000001">
    <property type="protein sequence ID" value="DBA05307.1"/>
    <property type="molecule type" value="Genomic_DNA"/>
</dbReference>
<name>A0AAV2ZM01_9STRA</name>
<dbReference type="Proteomes" id="UP001146120">
    <property type="component" value="Unassembled WGS sequence"/>
</dbReference>
<evidence type="ECO:0000313" key="4">
    <source>
        <dbReference type="Proteomes" id="UP001146120"/>
    </source>
</evidence>
<feature type="compositionally biased region" description="Polar residues" evidence="2">
    <location>
        <begin position="195"/>
        <end position="214"/>
    </location>
</feature>
<feature type="coiled-coil region" evidence="1">
    <location>
        <begin position="269"/>
        <end position="306"/>
    </location>
</feature>
<evidence type="ECO:0000256" key="2">
    <source>
        <dbReference type="SAM" id="MobiDB-lite"/>
    </source>
</evidence>
<feature type="compositionally biased region" description="Polar residues" evidence="2">
    <location>
        <begin position="171"/>
        <end position="182"/>
    </location>
</feature>
<proteinExistence type="predicted"/>
<organism evidence="3 4">
    <name type="scientific">Lagenidium giganteum</name>
    <dbReference type="NCBI Taxonomy" id="4803"/>
    <lineage>
        <taxon>Eukaryota</taxon>
        <taxon>Sar</taxon>
        <taxon>Stramenopiles</taxon>
        <taxon>Oomycota</taxon>
        <taxon>Peronosporomycetes</taxon>
        <taxon>Pythiales</taxon>
        <taxon>Pythiaceae</taxon>
    </lineage>
</organism>
<keyword evidence="4" id="KW-1185">Reference proteome</keyword>
<keyword evidence="1" id="KW-0175">Coiled coil</keyword>
<reference evidence="3" key="1">
    <citation type="submission" date="2022-11" db="EMBL/GenBank/DDBJ databases">
        <authorList>
            <person name="Morgan W.R."/>
            <person name="Tartar A."/>
        </authorList>
    </citation>
    <scope>NUCLEOTIDE SEQUENCE</scope>
    <source>
        <strain evidence="3">ARSEF 373</strain>
    </source>
</reference>
<feature type="compositionally biased region" description="Acidic residues" evidence="2">
    <location>
        <begin position="147"/>
        <end position="168"/>
    </location>
</feature>
<dbReference type="AlphaFoldDB" id="A0AAV2ZM01"/>
<feature type="compositionally biased region" description="Basic and acidic residues" evidence="2">
    <location>
        <begin position="215"/>
        <end position="229"/>
    </location>
</feature>